<sequence>MNHEWIVNALEQLGNLGFFGIALALMIEVIPSELVLAYGGFLIAKGELSFISATIAGIVGGTIAQVFLYWLGYYGGRPFFEKYGKFLLIKKKHLDASERWFQKYGTIVIFTARFIPIVRHAISIPAGIAKMKFSQFILYTTTAMLPWTILFLLLGIQLNNHWEQISDVAGDYIKPIIIIAIIILSLYFLIHYAKSKKK</sequence>
<comment type="caution">
    <text evidence="4">The sequence shown here is derived from an EMBL/GenBank/DDBJ whole genome shotgun (WGS) entry which is preliminary data.</text>
</comment>
<dbReference type="PANTHER" id="PTHR42709">
    <property type="entry name" value="ALKALINE PHOSPHATASE LIKE PROTEIN"/>
    <property type="match status" value="1"/>
</dbReference>
<reference evidence="4 5" key="1">
    <citation type="submission" date="2017-11" db="EMBL/GenBank/DDBJ databases">
        <title>Bacillus camelliae sp. nov., isolated from pu'er tea.</title>
        <authorList>
            <person name="Niu L."/>
        </authorList>
    </citation>
    <scope>NUCLEOTIDE SEQUENCE [LARGE SCALE GENOMIC DNA]</scope>
    <source>
        <strain evidence="4 5">7578-1</strain>
    </source>
</reference>
<accession>A0A2N3LMQ8</accession>
<name>A0A2N3LMQ8_9BACI</name>
<dbReference type="GO" id="GO:0005886">
    <property type="term" value="C:plasma membrane"/>
    <property type="evidence" value="ECO:0007669"/>
    <property type="project" value="TreeGrafter"/>
</dbReference>
<feature type="transmembrane region" description="Helical" evidence="2">
    <location>
        <begin position="50"/>
        <end position="71"/>
    </location>
</feature>
<keyword evidence="2" id="KW-0472">Membrane</keyword>
<dbReference type="AlphaFoldDB" id="A0A2N3LMQ8"/>
<feature type="transmembrane region" description="Helical" evidence="2">
    <location>
        <begin position="176"/>
        <end position="193"/>
    </location>
</feature>
<dbReference type="PANTHER" id="PTHR42709:SF8">
    <property type="entry name" value="UNDECAPRENYL PHOSPHATE TRANSPORTER A"/>
    <property type="match status" value="1"/>
</dbReference>
<gene>
    <name evidence="4" type="ORF">CWO92_05385</name>
</gene>
<evidence type="ECO:0000313" key="4">
    <source>
        <dbReference type="EMBL" id="PKR85813.1"/>
    </source>
</evidence>
<keyword evidence="2" id="KW-1133">Transmembrane helix</keyword>
<keyword evidence="2" id="KW-0812">Transmembrane</keyword>
<evidence type="ECO:0000256" key="2">
    <source>
        <dbReference type="SAM" id="Phobius"/>
    </source>
</evidence>
<evidence type="ECO:0000256" key="1">
    <source>
        <dbReference type="ARBA" id="ARBA00010792"/>
    </source>
</evidence>
<feature type="transmembrane region" description="Helical" evidence="2">
    <location>
        <begin position="136"/>
        <end position="156"/>
    </location>
</feature>
<evidence type="ECO:0000259" key="3">
    <source>
        <dbReference type="Pfam" id="PF09335"/>
    </source>
</evidence>
<comment type="similarity">
    <text evidence="1">Belongs to the DedA family.</text>
</comment>
<dbReference type="Proteomes" id="UP000233440">
    <property type="component" value="Unassembled WGS sequence"/>
</dbReference>
<dbReference type="EMBL" id="PIQO01000003">
    <property type="protein sequence ID" value="PKR85813.1"/>
    <property type="molecule type" value="Genomic_DNA"/>
</dbReference>
<keyword evidence="5" id="KW-1185">Reference proteome</keyword>
<dbReference type="InterPro" id="IPR051311">
    <property type="entry name" value="DedA_domain"/>
</dbReference>
<dbReference type="RefSeq" id="WP_101353184.1">
    <property type="nucleotide sequence ID" value="NZ_PIQO01000003.1"/>
</dbReference>
<feature type="transmembrane region" description="Helical" evidence="2">
    <location>
        <begin position="16"/>
        <end position="38"/>
    </location>
</feature>
<dbReference type="Pfam" id="PF09335">
    <property type="entry name" value="VTT_dom"/>
    <property type="match status" value="1"/>
</dbReference>
<organism evidence="4 5">
    <name type="scientific">Heyndrickxia camelliae</name>
    <dbReference type="NCBI Taxonomy" id="1707093"/>
    <lineage>
        <taxon>Bacteria</taxon>
        <taxon>Bacillati</taxon>
        <taxon>Bacillota</taxon>
        <taxon>Bacilli</taxon>
        <taxon>Bacillales</taxon>
        <taxon>Bacillaceae</taxon>
        <taxon>Heyndrickxia</taxon>
    </lineage>
</organism>
<feature type="domain" description="VTT" evidence="3">
    <location>
        <begin position="30"/>
        <end position="156"/>
    </location>
</feature>
<dbReference type="OrthoDB" id="9813426at2"/>
<dbReference type="InterPro" id="IPR032816">
    <property type="entry name" value="VTT_dom"/>
</dbReference>
<proteinExistence type="inferred from homology"/>
<evidence type="ECO:0000313" key="5">
    <source>
        <dbReference type="Proteomes" id="UP000233440"/>
    </source>
</evidence>
<protein>
    <submittedName>
        <fullName evidence="4">DedA family protein</fullName>
    </submittedName>
</protein>